<sequence>MASEIRLISKSIHKHNRSLLEYSISNDTILSNRLLSPIIENSTEIHSTPISINKICSNTSQKILNNIILKNDNLTIDELNHILIQKSHQYMKDFHNIQNYLNKFDKHFKELSNIIEYLRTNKNFTNTIELIETRLLQMHVKRNQIDRLLNQSSIKNLIEKILPYILKSKLIINYNELLTSLQLSMNQKTTLIDHLKNEYRYRKYRLNEYLLKFQQQNELLIKLIKQIQYDKIIKPTNHIFIINQQSNELINLSNEYKQLQNENYLLTLKAKENLQKFSMIIQSNHH</sequence>
<evidence type="ECO:0000313" key="2">
    <source>
        <dbReference type="EMBL" id="CAF0782405.1"/>
    </source>
</evidence>
<comment type="caution">
    <text evidence="2">The sequence shown here is derived from an EMBL/GenBank/DDBJ whole genome shotgun (WGS) entry which is preliminary data.</text>
</comment>
<feature type="coiled-coil region" evidence="1">
    <location>
        <begin position="242"/>
        <end position="269"/>
    </location>
</feature>
<dbReference type="EMBL" id="CAJNOT010000025">
    <property type="protein sequence ID" value="CAF0782405.1"/>
    <property type="molecule type" value="Genomic_DNA"/>
</dbReference>
<evidence type="ECO:0000313" key="3">
    <source>
        <dbReference type="EMBL" id="CAF3571979.1"/>
    </source>
</evidence>
<organism evidence="2 4">
    <name type="scientific">Rotaria sordida</name>
    <dbReference type="NCBI Taxonomy" id="392033"/>
    <lineage>
        <taxon>Eukaryota</taxon>
        <taxon>Metazoa</taxon>
        <taxon>Spiralia</taxon>
        <taxon>Gnathifera</taxon>
        <taxon>Rotifera</taxon>
        <taxon>Eurotatoria</taxon>
        <taxon>Bdelloidea</taxon>
        <taxon>Philodinida</taxon>
        <taxon>Philodinidae</taxon>
        <taxon>Rotaria</taxon>
    </lineage>
</organism>
<evidence type="ECO:0000256" key="1">
    <source>
        <dbReference type="SAM" id="Coils"/>
    </source>
</evidence>
<dbReference type="AlphaFoldDB" id="A0A813RE00"/>
<keyword evidence="1" id="KW-0175">Coiled coil</keyword>
<reference evidence="2" key="1">
    <citation type="submission" date="2021-02" db="EMBL/GenBank/DDBJ databases">
        <authorList>
            <person name="Nowell W R."/>
        </authorList>
    </citation>
    <scope>NUCLEOTIDE SEQUENCE</scope>
</reference>
<dbReference type="Proteomes" id="UP000663864">
    <property type="component" value="Unassembled WGS sequence"/>
</dbReference>
<gene>
    <name evidence="3" type="ORF">JBS370_LOCUS2366</name>
    <name evidence="2" type="ORF">ZHD862_LOCUS1467</name>
</gene>
<dbReference type="EMBL" id="CAJOBD010000091">
    <property type="protein sequence ID" value="CAF3571979.1"/>
    <property type="molecule type" value="Genomic_DNA"/>
</dbReference>
<proteinExistence type="predicted"/>
<protein>
    <submittedName>
        <fullName evidence="2">Uncharacterized protein</fullName>
    </submittedName>
</protein>
<name>A0A813RE00_9BILA</name>
<evidence type="ECO:0000313" key="4">
    <source>
        <dbReference type="Proteomes" id="UP000663864"/>
    </source>
</evidence>
<accession>A0A813RE00</accession>
<dbReference type="Proteomes" id="UP000663836">
    <property type="component" value="Unassembled WGS sequence"/>
</dbReference>